<reference evidence="3" key="1">
    <citation type="journal article" date="2019" name="Int. J. Syst. Evol. Microbiol.">
        <title>The Global Catalogue of Microorganisms (GCM) 10K type strain sequencing project: providing services to taxonomists for standard genome sequencing and annotation.</title>
        <authorList>
            <consortium name="The Broad Institute Genomics Platform"/>
            <consortium name="The Broad Institute Genome Sequencing Center for Infectious Disease"/>
            <person name="Wu L."/>
            <person name="Ma J."/>
        </authorList>
    </citation>
    <scope>NUCLEOTIDE SEQUENCE [LARGE SCALE GENOMIC DNA]</scope>
    <source>
        <strain evidence="3">KCTC 42282</strain>
    </source>
</reference>
<feature type="chain" id="PRO_5046241282" evidence="1">
    <location>
        <begin position="27"/>
        <end position="77"/>
    </location>
</feature>
<feature type="non-terminal residue" evidence="2">
    <location>
        <position position="77"/>
    </location>
</feature>
<organism evidence="2 3">
    <name type="scientific">Camelimonas fluminis</name>
    <dbReference type="NCBI Taxonomy" id="1576911"/>
    <lineage>
        <taxon>Bacteria</taxon>
        <taxon>Pseudomonadati</taxon>
        <taxon>Pseudomonadota</taxon>
        <taxon>Alphaproteobacteria</taxon>
        <taxon>Hyphomicrobiales</taxon>
        <taxon>Chelatococcaceae</taxon>
        <taxon>Camelimonas</taxon>
    </lineage>
</organism>
<keyword evidence="1" id="KW-0732">Signal</keyword>
<keyword evidence="3" id="KW-1185">Reference proteome</keyword>
<dbReference type="EMBL" id="JBHRYC010000131">
    <property type="protein sequence ID" value="MFC3640211.1"/>
    <property type="molecule type" value="Genomic_DNA"/>
</dbReference>
<sequence length="77" mass="7286">MGNARSLAIWAAAIVAGAASVSAASAQGSCPTTAVLASVQGTVLVNSGSGFTPGRAGSVIRAGDQISVRGSGNAIVD</sequence>
<protein>
    <submittedName>
        <fullName evidence="2">Uncharacterized protein</fullName>
    </submittedName>
</protein>
<feature type="signal peptide" evidence="1">
    <location>
        <begin position="1"/>
        <end position="26"/>
    </location>
</feature>
<evidence type="ECO:0000256" key="1">
    <source>
        <dbReference type="SAM" id="SignalP"/>
    </source>
</evidence>
<gene>
    <name evidence="2" type="ORF">ACFONL_23035</name>
</gene>
<dbReference type="Proteomes" id="UP001595704">
    <property type="component" value="Unassembled WGS sequence"/>
</dbReference>
<name>A0ABV7UNZ0_9HYPH</name>
<comment type="caution">
    <text evidence="2">The sequence shown here is derived from an EMBL/GenBank/DDBJ whole genome shotgun (WGS) entry which is preliminary data.</text>
</comment>
<proteinExistence type="predicted"/>
<evidence type="ECO:0000313" key="2">
    <source>
        <dbReference type="EMBL" id="MFC3640211.1"/>
    </source>
</evidence>
<evidence type="ECO:0000313" key="3">
    <source>
        <dbReference type="Proteomes" id="UP001595704"/>
    </source>
</evidence>
<accession>A0ABV7UNZ0</accession>